<proteinExistence type="predicted"/>
<feature type="compositionally biased region" description="Basic residues" evidence="1">
    <location>
        <begin position="790"/>
        <end position="799"/>
    </location>
</feature>
<feature type="compositionally biased region" description="Polar residues" evidence="1">
    <location>
        <begin position="1127"/>
        <end position="1142"/>
    </location>
</feature>
<feature type="compositionally biased region" description="Basic and acidic residues" evidence="1">
    <location>
        <begin position="221"/>
        <end position="238"/>
    </location>
</feature>
<feature type="compositionally biased region" description="Polar residues" evidence="1">
    <location>
        <begin position="852"/>
        <end position="865"/>
    </location>
</feature>
<feature type="region of interest" description="Disordered" evidence="1">
    <location>
        <begin position="218"/>
        <end position="238"/>
    </location>
</feature>
<feature type="region of interest" description="Disordered" evidence="1">
    <location>
        <begin position="964"/>
        <end position="1005"/>
    </location>
</feature>
<dbReference type="AlphaFoldDB" id="A0A1U7Z8H6"/>
<feature type="compositionally biased region" description="Basic residues" evidence="1">
    <location>
        <begin position="836"/>
        <end position="845"/>
    </location>
</feature>
<dbReference type="RefSeq" id="XP_010248765.1">
    <property type="nucleotide sequence ID" value="XM_010250463.2"/>
</dbReference>
<dbReference type="GeneID" id="104591580"/>
<dbReference type="OrthoDB" id="1093005at2759"/>
<organism evidence="2 3">
    <name type="scientific">Nelumbo nucifera</name>
    <name type="common">Sacred lotus</name>
    <dbReference type="NCBI Taxonomy" id="4432"/>
    <lineage>
        <taxon>Eukaryota</taxon>
        <taxon>Viridiplantae</taxon>
        <taxon>Streptophyta</taxon>
        <taxon>Embryophyta</taxon>
        <taxon>Tracheophyta</taxon>
        <taxon>Spermatophyta</taxon>
        <taxon>Magnoliopsida</taxon>
        <taxon>Proteales</taxon>
        <taxon>Nelumbonaceae</taxon>
        <taxon>Nelumbo</taxon>
    </lineage>
</organism>
<feature type="compositionally biased region" description="Low complexity" evidence="1">
    <location>
        <begin position="1161"/>
        <end position="1178"/>
    </location>
</feature>
<feature type="compositionally biased region" description="Polar residues" evidence="1">
    <location>
        <begin position="1073"/>
        <end position="1092"/>
    </location>
</feature>
<sequence>MAAKDSSASESSADHTVFVDTNLDTHFAMIVSAEDTVTDLKMKIMVEHLRCFPNIGEITIDALKIKRRRCFYHLVDSMLVRSAFHGVTKSWFLQIDVSPSKAGFREYLNFLEPGASDQLACVRVTNGPSAERTTLLSGCPSKKMTIVDCSSLPQVGSSQVVNQKDHPILQLCAGNTGTEVPKDLSIGVKSKAEEHFKYSSSEANKGSGSEAVKKGNLLSQGKEDSGTHTPQKDTTENRILDMKCDGMVGDSLADGAVAKKENSVNNAMDVPLKDHDVGRSELENTLKNTLKVSKKVKDTYLVDLSTKLLDDDHLLSTSLSNENKKRRKKKKSSFTDEVNSTVPSSVENVKQDISKKAFEGNQKDMGKESDAVVLPEQTFAVASPTNLSAIIEKQKPSVPVEEVPASDQVVASEAKKTKKLKKRHRADANCLNDPLVGETDNFSKDLVGENAVPDDDNFVTNRPGKTEGVENSLSRNGVHKMMPSEVPNSENDSLVQDDREMSMKDKFVLSKLFNTSVISEIGDKRRKKNKVKDSDAKSLALSSGVKNARNDGDVIPLRVEPHKALTSNYPGDESDREHSIISRTKREKLSKARTPDTSLLGTDQEADKVIGGDVSLPLTQINKILETSDDCNDNVRTKNLLSQSCDPKAMPSEIPTAKSGSFVQYEAKLNMKNIALSRLLDTSGISGTSELSSKLRKKSKKAKHSDVKSHTLPSSIRHDSINGDAIPSQSEPQKDVSSEHPVDESEKEGKIAPNASLLDIDKEADRVDDDSSPLAKITKIQDIADDSGGKVKKKSKKIHTSIAKTSSTLQVKEHDFGTEDPEPSVDEKKENNSVSKKTKRQKLGKTIHADQLTGSTLEAQEGSNSKIRDEYPQLYLISGTNGSPDILHDVRECYSEGNRQVVNTKNDYLVNDHENKGNNMEVPEVDSDRVNFIDYFVHSQNQCEVVAPAKDLVGKEIQTKKSEELQVNKKSKRLNSQNKGTSSDLESSFKSSDKQGHKINPGSLTERIQIQRPYSETEQNVLIPYHNGVKGQISHYQDAFGAVSNEISEGKNFYSSGLNNSSRLPLTQGPPRASSNNMKGKSATRTASSSSPEEGVYQNKGGRELQLQSNNYRVVSRKASGKKTGEVLNSSNHVKSLLSTPGTIFKESSSETSEGEGEINDSGASTKSPSDSSSSSDYSEGKDPDVVDSPHNGSYRVKGKGNGGNNMTISHSAGAKNMSLDMILRSSRSYKKARLTASQSQIEDSESQPVDFVLDSLGDR</sequence>
<feature type="region of interest" description="Disordered" evidence="1">
    <location>
        <begin position="1230"/>
        <end position="1260"/>
    </location>
</feature>
<feature type="region of interest" description="Disordered" evidence="1">
    <location>
        <begin position="787"/>
        <end position="865"/>
    </location>
</feature>
<name>A0A1U7Z8H6_NELNU</name>
<feature type="compositionally biased region" description="Basic and acidic residues" evidence="1">
    <location>
        <begin position="732"/>
        <end position="750"/>
    </location>
</feature>
<feature type="region of interest" description="Disordered" evidence="1">
    <location>
        <begin position="687"/>
        <end position="773"/>
    </location>
</feature>
<feature type="region of interest" description="Disordered" evidence="1">
    <location>
        <begin position="564"/>
        <end position="599"/>
    </location>
</feature>
<keyword evidence="2" id="KW-1185">Reference proteome</keyword>
<feature type="region of interest" description="Disordered" evidence="1">
    <location>
        <begin position="523"/>
        <end position="546"/>
    </location>
</feature>
<accession>A0A1U7Z8H6</accession>
<feature type="region of interest" description="Disordered" evidence="1">
    <location>
        <begin position="1058"/>
        <end position="1216"/>
    </location>
</feature>
<reference evidence="3" key="1">
    <citation type="submission" date="2025-08" db="UniProtKB">
        <authorList>
            <consortium name="RefSeq"/>
        </authorList>
    </citation>
    <scope>IDENTIFICATION</scope>
</reference>
<evidence type="ECO:0000313" key="3">
    <source>
        <dbReference type="RefSeq" id="XP_010248765.1"/>
    </source>
</evidence>
<protein>
    <submittedName>
        <fullName evidence="3">Uncharacterized protein LOC104591580 isoform X1</fullName>
    </submittedName>
</protein>
<evidence type="ECO:0000313" key="2">
    <source>
        <dbReference type="Proteomes" id="UP000189703"/>
    </source>
</evidence>
<dbReference type="InParanoid" id="A0A1U7Z8H6"/>
<dbReference type="Proteomes" id="UP000189703">
    <property type="component" value="Unplaced"/>
</dbReference>
<dbReference type="OMA" id="KDPTMGD"/>
<feature type="region of interest" description="Disordered" evidence="1">
    <location>
        <begin position="321"/>
        <end position="345"/>
    </location>
</feature>
<evidence type="ECO:0000256" key="1">
    <source>
        <dbReference type="SAM" id="MobiDB-lite"/>
    </source>
</evidence>
<dbReference type="eggNOG" id="ENOG502RXTV">
    <property type="taxonomic scope" value="Eukaryota"/>
</dbReference>
<dbReference type="KEGG" id="nnu:104591580"/>
<feature type="compositionally biased region" description="Basic residues" evidence="1">
    <location>
        <begin position="694"/>
        <end position="703"/>
    </location>
</feature>
<gene>
    <name evidence="3" type="primary">LOC104591580</name>
</gene>
<feature type="compositionally biased region" description="Polar residues" evidence="1">
    <location>
        <begin position="335"/>
        <end position="345"/>
    </location>
</feature>